<reference evidence="2 3" key="1">
    <citation type="submission" date="2020-05" db="EMBL/GenBank/DDBJ databases">
        <title>Complete closed genome sequence of Defluviicoccus vanus.</title>
        <authorList>
            <person name="Bessarab I."/>
            <person name="Arumugam K."/>
            <person name="Maszenan A.M."/>
            <person name="Seviour R.J."/>
            <person name="Williams R.B."/>
        </authorList>
    </citation>
    <scope>NUCLEOTIDE SEQUENCE [LARGE SCALE GENOMIC DNA]</scope>
    <source>
        <strain evidence="2 3">Ben 114</strain>
    </source>
</reference>
<evidence type="ECO:0000256" key="1">
    <source>
        <dbReference type="SAM" id="MobiDB-lite"/>
    </source>
</evidence>
<dbReference type="Pfam" id="PF11994">
    <property type="entry name" value="DUF3489"/>
    <property type="match status" value="1"/>
</dbReference>
<dbReference type="Proteomes" id="UP000516369">
    <property type="component" value="Chromosome"/>
</dbReference>
<dbReference type="AlphaFoldDB" id="A0A7H1N645"/>
<dbReference type="InterPro" id="IPR021880">
    <property type="entry name" value="DUF3489"/>
</dbReference>
<feature type="region of interest" description="Disordered" evidence="1">
    <location>
        <begin position="93"/>
        <end position="117"/>
    </location>
</feature>
<feature type="compositionally biased region" description="Low complexity" evidence="1">
    <location>
        <begin position="93"/>
        <end position="108"/>
    </location>
</feature>
<proteinExistence type="predicted"/>
<dbReference type="KEGG" id="dvn:HQ394_06955"/>
<protein>
    <submittedName>
        <fullName evidence="2">DUF3489 domain-containing protein</fullName>
    </submittedName>
</protein>
<name>A0A7H1N645_9PROT</name>
<gene>
    <name evidence="2" type="ORF">HQ394_06955</name>
</gene>
<sequence>MPNAGTQTVDVDTCGTGDDAAAGHFADATEGAPVATTAAVAADPDTTETRVGVKQLLLAACRAAERWLQAELDSPGGTQPDDILPVVRAAIARAEGQRQPRAPRQPGQSSQGRRENTKEARVIAMLRRPEGATIAQIMAATGWQRHTCRGFFAAALKKRHGLAVTSEKPQGGERTYRLAE</sequence>
<keyword evidence="3" id="KW-1185">Reference proteome</keyword>
<dbReference type="EMBL" id="CP053923">
    <property type="protein sequence ID" value="QNT71181.1"/>
    <property type="molecule type" value="Genomic_DNA"/>
</dbReference>
<evidence type="ECO:0000313" key="2">
    <source>
        <dbReference type="EMBL" id="QNT71181.1"/>
    </source>
</evidence>
<organism evidence="2 3">
    <name type="scientific">Defluviicoccus vanus</name>
    <dbReference type="NCBI Taxonomy" id="111831"/>
    <lineage>
        <taxon>Bacteria</taxon>
        <taxon>Pseudomonadati</taxon>
        <taxon>Pseudomonadota</taxon>
        <taxon>Alphaproteobacteria</taxon>
        <taxon>Rhodospirillales</taxon>
        <taxon>Rhodospirillaceae</taxon>
        <taxon>Defluviicoccus</taxon>
    </lineage>
</organism>
<evidence type="ECO:0000313" key="3">
    <source>
        <dbReference type="Proteomes" id="UP000516369"/>
    </source>
</evidence>
<accession>A0A7H1N645</accession>